<dbReference type="PANTHER" id="PTHR42765">
    <property type="entry name" value="SOLEUCYL-TRNA SYNTHETASE"/>
    <property type="match status" value="1"/>
</dbReference>
<protein>
    <submittedName>
        <fullName evidence="7">Isoleucine--tRNA ligase, chloroplastic/mitochondrial</fullName>
    </submittedName>
</protein>
<dbReference type="Pfam" id="PF08264">
    <property type="entry name" value="Anticodon_1"/>
    <property type="match status" value="1"/>
</dbReference>
<dbReference type="Gene3D" id="1.10.730.20">
    <property type="match status" value="1"/>
</dbReference>
<comment type="caution">
    <text evidence="7">The sequence shown here is derived from an EMBL/GenBank/DDBJ whole genome shotgun (WGS) entry which is preliminary data.</text>
</comment>
<dbReference type="EMBL" id="BKCJ011842137">
    <property type="protein sequence ID" value="GFD57541.1"/>
    <property type="molecule type" value="Genomic_DNA"/>
</dbReference>
<feature type="non-terminal residue" evidence="7">
    <location>
        <position position="1"/>
    </location>
</feature>
<feature type="non-terminal residue" evidence="7">
    <location>
        <position position="88"/>
    </location>
</feature>
<keyword evidence="2" id="KW-0547">Nucleotide-binding</keyword>
<feature type="domain" description="Methionyl/Valyl/Leucyl/Isoleucyl-tRNA synthetase anticodon-binding" evidence="6">
    <location>
        <begin position="23"/>
        <end position="87"/>
    </location>
</feature>
<evidence type="ECO:0000256" key="1">
    <source>
        <dbReference type="ARBA" id="ARBA00022598"/>
    </source>
</evidence>
<evidence type="ECO:0000313" key="7">
    <source>
        <dbReference type="EMBL" id="GFD57541.1"/>
    </source>
</evidence>
<evidence type="ECO:0000256" key="4">
    <source>
        <dbReference type="ARBA" id="ARBA00022917"/>
    </source>
</evidence>
<evidence type="ECO:0000256" key="5">
    <source>
        <dbReference type="ARBA" id="ARBA00023146"/>
    </source>
</evidence>
<dbReference type="InterPro" id="IPR013155">
    <property type="entry name" value="M/V/L/I-tRNA-synth_anticd-bd"/>
</dbReference>
<keyword evidence="4" id="KW-0648">Protein biosynthesis</keyword>
<dbReference type="GO" id="GO:0005829">
    <property type="term" value="C:cytosol"/>
    <property type="evidence" value="ECO:0007669"/>
    <property type="project" value="TreeGrafter"/>
</dbReference>
<dbReference type="GO" id="GO:0006428">
    <property type="term" value="P:isoleucyl-tRNA aminoacylation"/>
    <property type="evidence" value="ECO:0007669"/>
    <property type="project" value="TreeGrafter"/>
</dbReference>
<proteinExistence type="predicted"/>
<dbReference type="GO" id="GO:0004822">
    <property type="term" value="F:isoleucine-tRNA ligase activity"/>
    <property type="evidence" value="ECO:0007669"/>
    <property type="project" value="TreeGrafter"/>
</dbReference>
<evidence type="ECO:0000256" key="3">
    <source>
        <dbReference type="ARBA" id="ARBA00022840"/>
    </source>
</evidence>
<dbReference type="AlphaFoldDB" id="A0A699XKY7"/>
<keyword evidence="1 7" id="KW-0436">Ligase</keyword>
<name>A0A699XKY7_TANCI</name>
<dbReference type="InterPro" id="IPR009080">
    <property type="entry name" value="tRNAsynth_Ia_anticodon-bd"/>
</dbReference>
<evidence type="ECO:0000256" key="2">
    <source>
        <dbReference type="ARBA" id="ARBA00022741"/>
    </source>
</evidence>
<organism evidence="7">
    <name type="scientific">Tanacetum cinerariifolium</name>
    <name type="common">Dalmatian daisy</name>
    <name type="synonym">Chrysanthemum cinerariifolium</name>
    <dbReference type="NCBI Taxonomy" id="118510"/>
    <lineage>
        <taxon>Eukaryota</taxon>
        <taxon>Viridiplantae</taxon>
        <taxon>Streptophyta</taxon>
        <taxon>Embryophyta</taxon>
        <taxon>Tracheophyta</taxon>
        <taxon>Spermatophyta</taxon>
        <taxon>Magnoliopsida</taxon>
        <taxon>eudicotyledons</taxon>
        <taxon>Gunneridae</taxon>
        <taxon>Pentapetalae</taxon>
        <taxon>asterids</taxon>
        <taxon>campanulids</taxon>
        <taxon>Asterales</taxon>
        <taxon>Asteraceae</taxon>
        <taxon>Asteroideae</taxon>
        <taxon>Anthemideae</taxon>
        <taxon>Anthemidinae</taxon>
        <taxon>Tanacetum</taxon>
    </lineage>
</organism>
<keyword evidence="3" id="KW-0067">ATP-binding</keyword>
<dbReference type="PANTHER" id="PTHR42765:SF1">
    <property type="entry name" value="ISOLEUCINE--TRNA LIGASE, MITOCHONDRIAL"/>
    <property type="match status" value="1"/>
</dbReference>
<dbReference type="InterPro" id="IPR050081">
    <property type="entry name" value="Ile-tRNA_ligase"/>
</dbReference>
<dbReference type="SUPFAM" id="SSF47323">
    <property type="entry name" value="Anticodon-binding domain of a subclass of class I aminoacyl-tRNA synthetases"/>
    <property type="match status" value="1"/>
</dbReference>
<evidence type="ECO:0000259" key="6">
    <source>
        <dbReference type="Pfam" id="PF08264"/>
    </source>
</evidence>
<accession>A0A699XKY7</accession>
<reference evidence="7" key="1">
    <citation type="journal article" date="2019" name="Sci. Rep.">
        <title>Draft genome of Tanacetum cinerariifolium, the natural source of mosquito coil.</title>
        <authorList>
            <person name="Yamashiro T."/>
            <person name="Shiraishi A."/>
            <person name="Satake H."/>
            <person name="Nakayama K."/>
        </authorList>
    </citation>
    <scope>NUCLEOTIDE SEQUENCE</scope>
</reference>
<keyword evidence="5" id="KW-0030">Aminoacyl-tRNA synthetase</keyword>
<gene>
    <name evidence="7" type="ORF">Tci_929510</name>
</gene>
<dbReference type="GO" id="GO:0005524">
    <property type="term" value="F:ATP binding"/>
    <property type="evidence" value="ECO:0007669"/>
    <property type="project" value="UniProtKB-KW"/>
</dbReference>
<sequence>LLGALDGFSDAEKLAVDEMPELERYVLTLLGALDVELREAAEAFELNRYLRRLTDFANEDLSAFFFDIRKDSLYCDAPDDVKRRAYRT</sequence>